<name>A0A224YHX2_9ACAR</name>
<sequence>MHGVAHVTLREVVRFGMRLVPLWKVMAARNRRCISTQTPLQRLRHWRKARLYSRVQKRSETSTNISLGRSALRLKELHVKNESIFYILHRKDGRNYGTILISGEIRAIWLCSLRFSTKKSCRRVSTAIEAR</sequence>
<evidence type="ECO:0000313" key="1">
    <source>
        <dbReference type="EMBL" id="MAA13422.1"/>
    </source>
</evidence>
<reference evidence="1" key="1">
    <citation type="journal article" date="2017" name="Parasit. Vectors">
        <title>Sialotranscriptomics of Rhipicephalus zambeziensis reveals intricate expression profiles of secretory proteins and suggests tight temporal transcriptional regulation during blood-feeding.</title>
        <authorList>
            <person name="de Castro M.H."/>
            <person name="de Klerk D."/>
            <person name="Pienaar R."/>
            <person name="Rees D.J.G."/>
            <person name="Mans B.J."/>
        </authorList>
    </citation>
    <scope>NUCLEOTIDE SEQUENCE</scope>
    <source>
        <tissue evidence="1">Salivary glands</tissue>
    </source>
</reference>
<proteinExistence type="predicted"/>
<protein>
    <submittedName>
        <fullName evidence="1">Uncharacterized protein</fullName>
    </submittedName>
</protein>
<organism evidence="1">
    <name type="scientific">Rhipicephalus zambeziensis</name>
    <dbReference type="NCBI Taxonomy" id="60191"/>
    <lineage>
        <taxon>Eukaryota</taxon>
        <taxon>Metazoa</taxon>
        <taxon>Ecdysozoa</taxon>
        <taxon>Arthropoda</taxon>
        <taxon>Chelicerata</taxon>
        <taxon>Arachnida</taxon>
        <taxon>Acari</taxon>
        <taxon>Parasitiformes</taxon>
        <taxon>Ixodida</taxon>
        <taxon>Ixodoidea</taxon>
        <taxon>Ixodidae</taxon>
        <taxon>Rhipicephalinae</taxon>
        <taxon>Rhipicephalus</taxon>
        <taxon>Rhipicephalus</taxon>
    </lineage>
</organism>
<dbReference type="AlphaFoldDB" id="A0A224YHX2"/>
<accession>A0A224YHX2</accession>
<dbReference type="EMBL" id="GFPF01002276">
    <property type="protein sequence ID" value="MAA13422.1"/>
    <property type="molecule type" value="Transcribed_RNA"/>
</dbReference>